<dbReference type="InterPro" id="IPR022233">
    <property type="entry name" value="TRAPPC10/Trs130_C"/>
</dbReference>
<evidence type="ECO:0000256" key="3">
    <source>
        <dbReference type="ARBA" id="ARBA00023034"/>
    </source>
</evidence>
<evidence type="ECO:0000313" key="9">
    <source>
        <dbReference type="EMBL" id="KAF2097133.1"/>
    </source>
</evidence>
<dbReference type="GO" id="GO:0034498">
    <property type="term" value="P:early endosome to Golgi transport"/>
    <property type="evidence" value="ECO:0007669"/>
    <property type="project" value="TreeGrafter"/>
</dbReference>
<comment type="subcellular location">
    <subcellularLocation>
        <location evidence="1">Golgi apparatus</location>
    </subcellularLocation>
</comment>
<gene>
    <name evidence="9" type="ORF">NA57DRAFT_66812</name>
</gene>
<evidence type="ECO:0000256" key="2">
    <source>
        <dbReference type="ARBA" id="ARBA00022448"/>
    </source>
</evidence>
<keyword evidence="2" id="KW-0813">Transport</keyword>
<feature type="region of interest" description="Disordered" evidence="4">
    <location>
        <begin position="1426"/>
        <end position="1447"/>
    </location>
</feature>
<dbReference type="OrthoDB" id="10256906at2759"/>
<dbReference type="Pfam" id="PF23274">
    <property type="entry name" value="DUF7077"/>
    <property type="match status" value="1"/>
</dbReference>
<organism evidence="9 10">
    <name type="scientific">Rhizodiscina lignyota</name>
    <dbReference type="NCBI Taxonomy" id="1504668"/>
    <lineage>
        <taxon>Eukaryota</taxon>
        <taxon>Fungi</taxon>
        <taxon>Dikarya</taxon>
        <taxon>Ascomycota</taxon>
        <taxon>Pezizomycotina</taxon>
        <taxon>Dothideomycetes</taxon>
        <taxon>Pleosporomycetidae</taxon>
        <taxon>Aulographales</taxon>
        <taxon>Rhizodiscinaceae</taxon>
        <taxon>Rhizodiscina</taxon>
    </lineage>
</organism>
<feature type="region of interest" description="Disordered" evidence="4">
    <location>
        <begin position="506"/>
        <end position="587"/>
    </location>
</feature>
<evidence type="ECO:0000259" key="8">
    <source>
        <dbReference type="Pfam" id="PF24967"/>
    </source>
</evidence>
<reference evidence="9" key="1">
    <citation type="journal article" date="2020" name="Stud. Mycol.">
        <title>101 Dothideomycetes genomes: a test case for predicting lifestyles and emergence of pathogens.</title>
        <authorList>
            <person name="Haridas S."/>
            <person name="Albert R."/>
            <person name="Binder M."/>
            <person name="Bloem J."/>
            <person name="Labutti K."/>
            <person name="Salamov A."/>
            <person name="Andreopoulos B."/>
            <person name="Baker S."/>
            <person name="Barry K."/>
            <person name="Bills G."/>
            <person name="Bluhm B."/>
            <person name="Cannon C."/>
            <person name="Castanera R."/>
            <person name="Culley D."/>
            <person name="Daum C."/>
            <person name="Ezra D."/>
            <person name="Gonzalez J."/>
            <person name="Henrissat B."/>
            <person name="Kuo A."/>
            <person name="Liang C."/>
            <person name="Lipzen A."/>
            <person name="Lutzoni F."/>
            <person name="Magnuson J."/>
            <person name="Mondo S."/>
            <person name="Nolan M."/>
            <person name="Ohm R."/>
            <person name="Pangilinan J."/>
            <person name="Park H.-J."/>
            <person name="Ramirez L."/>
            <person name="Alfaro M."/>
            <person name="Sun H."/>
            <person name="Tritt A."/>
            <person name="Yoshinaga Y."/>
            <person name="Zwiers L.-H."/>
            <person name="Turgeon B."/>
            <person name="Goodwin S."/>
            <person name="Spatafora J."/>
            <person name="Crous P."/>
            <person name="Grigoriev I."/>
        </authorList>
    </citation>
    <scope>NUCLEOTIDE SEQUENCE</scope>
    <source>
        <strain evidence="9">CBS 133067</strain>
    </source>
</reference>
<dbReference type="GO" id="GO:0006891">
    <property type="term" value="P:intra-Golgi vesicle-mediated transport"/>
    <property type="evidence" value="ECO:0007669"/>
    <property type="project" value="TreeGrafter"/>
</dbReference>
<evidence type="ECO:0000259" key="7">
    <source>
        <dbReference type="Pfam" id="PF23274"/>
    </source>
</evidence>
<evidence type="ECO:0000256" key="4">
    <source>
        <dbReference type="SAM" id="MobiDB-lite"/>
    </source>
</evidence>
<dbReference type="GO" id="GO:1990071">
    <property type="term" value="C:TRAPPII protein complex"/>
    <property type="evidence" value="ECO:0007669"/>
    <property type="project" value="InterPro"/>
</dbReference>
<dbReference type="Proteomes" id="UP000799772">
    <property type="component" value="Unassembled WGS sequence"/>
</dbReference>
<dbReference type="Pfam" id="PF12584">
    <property type="entry name" value="TRAPPC10"/>
    <property type="match status" value="1"/>
</dbReference>
<dbReference type="PANTHER" id="PTHR13251">
    <property type="entry name" value="EPILEPSY HOLOPROSENCEPHALY CANDIDATE 1/TMEM1"/>
    <property type="match status" value="1"/>
</dbReference>
<dbReference type="InterPro" id="IPR055505">
    <property type="entry name" value="DUF7077"/>
</dbReference>
<evidence type="ECO:0000259" key="5">
    <source>
        <dbReference type="Pfam" id="PF12584"/>
    </source>
</evidence>
<dbReference type="InterPro" id="IPR045126">
    <property type="entry name" value="TRAPPC10/Trs130"/>
</dbReference>
<dbReference type="GO" id="GO:0005829">
    <property type="term" value="C:cytosol"/>
    <property type="evidence" value="ECO:0007669"/>
    <property type="project" value="GOC"/>
</dbReference>
<dbReference type="PANTHER" id="PTHR13251:SF3">
    <property type="entry name" value="TRAFFICKING PROTEIN PARTICLE COMPLEX SUBUNIT 10"/>
    <property type="match status" value="1"/>
</dbReference>
<feature type="domain" description="TRAPPC10/Trs130 N-terminal" evidence="6">
    <location>
        <begin position="9"/>
        <end position="212"/>
    </location>
</feature>
<feature type="domain" description="TRAPPC10/Trs130 N-terminal" evidence="6">
    <location>
        <begin position="239"/>
        <end position="408"/>
    </location>
</feature>
<dbReference type="Pfam" id="PF24965">
    <property type="entry name" value="TRS130_4HB"/>
    <property type="match status" value="1"/>
</dbReference>
<name>A0A9P4ID33_9PEZI</name>
<dbReference type="InterPro" id="IPR056916">
    <property type="entry name" value="NTS_TR130"/>
</dbReference>
<evidence type="ECO:0008006" key="11">
    <source>
        <dbReference type="Google" id="ProtNLM"/>
    </source>
</evidence>
<feature type="region of interest" description="Disordered" evidence="4">
    <location>
        <begin position="65"/>
        <end position="85"/>
    </location>
</feature>
<evidence type="ECO:0000259" key="6">
    <source>
        <dbReference type="Pfam" id="PF23036"/>
    </source>
</evidence>
<feature type="region of interest" description="Disordered" evidence="4">
    <location>
        <begin position="160"/>
        <end position="186"/>
    </location>
</feature>
<keyword evidence="3" id="KW-0333">Golgi apparatus</keyword>
<comment type="caution">
    <text evidence="9">The sequence shown here is derived from an EMBL/GenBank/DDBJ whole genome shotgun (WGS) entry which is preliminary data.</text>
</comment>
<sequence>MDGPSNSSSSKVTVEYHDPAGVFPLLSAQLQARLPLRNLHWKSPSRPLRSIDSLHVELVPSQDGVDLSARPSTAASQESLRRRHQIPGLRRTPYLKVYLLRCDDSETYKNIARKEIREWIRENTPSHHSGGASSQEQHDAYEWLILHVVIPGTYAAAQPRFSGSTSSSTGTAKDRSNTTRWPGGKSTTVFEKIRSDFNSSSNSAPDRVAQIRIQNEELPRHLQFPGSSASFPAYQETPQEQNSAWTDLVAKFKTLILLSFNLRVSQYEEDIREKDAQRSLPGWNFCTFFVLKEGLAHSFEGVGLVEDALVIYDELSIGLDTVIRDKAVGTSQTDATTLLPSTEELKQHLLNLLDSDELPGKLQLLMKKPIDEGNKNYRGLILASNISIFDFKCYLFARQMLLLLRLGRNIFDARQTSRKSQEARRHSIDGADKRLSAELSNEVNLGPLAEICRRALSFATETARVLRDDLGVGGDEGRFSTDAKENFIASWIAAVVDQILTETTSPSLSAQTNRAPPSPLKIPRARKTTGEPLSTGADSKSHPARSSSLSFRPTSLVEPLSNQASGQPNDAWPKRMSSENERPGDPPTRFGLLELATHRAELKLLERRTLEKLGSKCGWQVGWSTLENAIPNRANGFHEVKIEADDSTSSEDHINEQIKFKMIEGLCHAKFLQGLSSLDEFQKLYESLSDDTVKLYQIAGQARAAEKTLGDLAIVKYDLGDFAGAASFFARVTPLYSESNWNKVEVAMLRMHAQCLKALNRKDEYLRLLLMILSKAAAHTRSATIPRGMKISSPGMRKALHTSRSWLDDDDVPSRDLLTELVEYSEELPYDVSVSMDTFFANITVEPYVVHYDDRDGFRLLLKFRHLLDDDLTLTSVSLKLVGTTAEQKKDIFLTSDGFVEVEKGIAKCWLHTNVTTYGSFVVEQIALKAKKILFIHEPLSKTEAPNPLASSSGPPPLESVVAAKRTPIFCFPRTESFDAIIHLSRSIHIDRTRSIEIECNTGWNEAESLELRLRAASAGLRLHTSNAIVIEGDVDLVKADKPRPGIVGLANVPSNVKFKIRIPFEVESHTSDILIRIDAEYKTGNGVFQFFSHAKIPIDLPLDVNVQDSFKPFALFSTFNIKTSNQKPLRLLSAGLGETSLLSVQGPMGGRWPRIVFPKKAMSLQFIIRKKSPGQSKEKEPLPLDLSYQCLDEQVEAIAQSSFAKSVTNGEFAPLRRLLVPSFVERLMHGIEPEEFTQVAYRDEVSIPPFEDFSWDEVLDAVPSSSKDSLQKWLEQWHELHGYPNRFAPVDSSHTTRQITISVSVPTVHVIPTASLAIKDYHRDYLPTDTVWPLGEAKSANLTISHTRVWCDPNDLKDVASLGSADEPMQFVYEVDANPDLWLVGGPKRGTFWQREGEDQKETFELLLIPLRKGDWAYPAVDVRPVQPGSAQRGGNQGQGHERDGEEDKAISCECYYEDAFQRVLVVPDVKSTTVGLVKGGGTILMETIGTEDAVEM</sequence>
<proteinExistence type="predicted"/>
<dbReference type="InterPro" id="IPR056913">
    <property type="entry name" value="TRAPPC10/Trs130_N"/>
</dbReference>
<feature type="domain" description="DUF7077" evidence="7">
    <location>
        <begin position="976"/>
        <end position="1098"/>
    </location>
</feature>
<accession>A0A9P4ID33</accession>
<protein>
    <recommendedName>
        <fullName evidence="11">Trafficking protein particle complex subunit 10</fullName>
    </recommendedName>
</protein>
<dbReference type="Pfam" id="PF24967">
    <property type="entry name" value="NTS_TR130"/>
    <property type="match status" value="1"/>
</dbReference>
<feature type="compositionally biased region" description="Basic and acidic residues" evidence="4">
    <location>
        <begin position="572"/>
        <end position="584"/>
    </location>
</feature>
<feature type="domain" description="TRAPPC10/Trs130 C-terminal" evidence="5">
    <location>
        <begin position="1304"/>
        <end position="1468"/>
    </location>
</feature>
<feature type="compositionally biased region" description="Polar residues" evidence="4">
    <location>
        <begin position="544"/>
        <end position="553"/>
    </location>
</feature>
<evidence type="ECO:0000256" key="1">
    <source>
        <dbReference type="ARBA" id="ARBA00004555"/>
    </source>
</evidence>
<evidence type="ECO:0000313" key="10">
    <source>
        <dbReference type="Proteomes" id="UP000799772"/>
    </source>
</evidence>
<keyword evidence="10" id="KW-1185">Reference proteome</keyword>
<feature type="compositionally biased region" description="Low complexity" evidence="4">
    <location>
        <begin position="162"/>
        <end position="171"/>
    </location>
</feature>
<feature type="domain" description="Trs130 NTS" evidence="8">
    <location>
        <begin position="674"/>
        <end position="762"/>
    </location>
</feature>
<dbReference type="Pfam" id="PF23036">
    <property type="entry name" value="TRAPPC10_1st"/>
    <property type="match status" value="2"/>
</dbReference>
<dbReference type="EMBL" id="ML978128">
    <property type="protein sequence ID" value="KAF2097133.1"/>
    <property type="molecule type" value="Genomic_DNA"/>
</dbReference>
<feature type="compositionally biased region" description="Polar residues" evidence="4">
    <location>
        <begin position="506"/>
        <end position="515"/>
    </location>
</feature>